<dbReference type="Pfam" id="PF02272">
    <property type="entry name" value="DHHA1"/>
    <property type="match status" value="1"/>
</dbReference>
<dbReference type="PANTHER" id="PTHR47618">
    <property type="entry name" value="BIFUNCTIONAL OLIGORIBONUCLEASE AND PAP PHOSPHATASE NRNA"/>
    <property type="match status" value="1"/>
</dbReference>
<dbReference type="InterPro" id="IPR003156">
    <property type="entry name" value="DHHA1_dom"/>
</dbReference>
<dbReference type="InterPro" id="IPR051319">
    <property type="entry name" value="Oligoribo/pAp-PDE_c-di-AMP_PDE"/>
</dbReference>
<evidence type="ECO:0008006" key="4">
    <source>
        <dbReference type="Google" id="ProtNLM"/>
    </source>
</evidence>
<feature type="domain" description="DHHA1" evidence="2">
    <location>
        <begin position="240"/>
        <end position="319"/>
    </location>
</feature>
<dbReference type="InterPro" id="IPR038763">
    <property type="entry name" value="DHH_sf"/>
</dbReference>
<dbReference type="SUPFAM" id="SSF64182">
    <property type="entry name" value="DHH phosphoesterases"/>
    <property type="match status" value="1"/>
</dbReference>
<name>A0A381QKQ7_9ZZZZ</name>
<protein>
    <recommendedName>
        <fullName evidence="4">DDH domain-containing protein</fullName>
    </recommendedName>
</protein>
<gene>
    <name evidence="3" type="ORF">METZ01_LOCUS32312</name>
</gene>
<dbReference type="Gene3D" id="3.10.310.30">
    <property type="match status" value="1"/>
</dbReference>
<evidence type="ECO:0000313" key="3">
    <source>
        <dbReference type="EMBL" id="SUZ79458.1"/>
    </source>
</evidence>
<sequence>MKKLFDLLSVKQNIVITTHVNPDGDAIGSSLALYNFLIKYDHNVNVIVPNPYPDFLTWMKGNDDVVIYSNEKEKARSLVNHSSIIFCLDFNNLSRINELGELINLSKSVKVLIDHHLDPIKFYDIAYHNSNASATAELIYELIEMINIDFLDKNIAECLYTGILTDTGSFKFPSTSSKVHRIVADLIDRGVNSSNVNGLIYDTNSLNRLKLIGFSLSKKLKLIGNNKAALIVLTRDDLLKFKFEKGDTEGLVNYALSIMGVNMATLIVETREKIKFSFRSIGHFSVNDFAKQHFNGGGHKNAAGGSLEDKLSVALEKFLIAISKNEKLLNY</sequence>
<organism evidence="3">
    <name type="scientific">marine metagenome</name>
    <dbReference type="NCBI Taxonomy" id="408172"/>
    <lineage>
        <taxon>unclassified sequences</taxon>
        <taxon>metagenomes</taxon>
        <taxon>ecological metagenomes</taxon>
    </lineage>
</organism>
<dbReference type="AlphaFoldDB" id="A0A381QKQ7"/>
<dbReference type="PANTHER" id="PTHR47618:SF1">
    <property type="entry name" value="BIFUNCTIONAL OLIGORIBONUCLEASE AND PAP PHOSPHATASE NRNA"/>
    <property type="match status" value="1"/>
</dbReference>
<dbReference type="Gene3D" id="3.90.1640.10">
    <property type="entry name" value="inorganic pyrophosphatase (n-terminal core)"/>
    <property type="match status" value="1"/>
</dbReference>
<proteinExistence type="predicted"/>
<dbReference type="InterPro" id="IPR001667">
    <property type="entry name" value="DDH_dom"/>
</dbReference>
<evidence type="ECO:0000259" key="2">
    <source>
        <dbReference type="Pfam" id="PF02272"/>
    </source>
</evidence>
<accession>A0A381QKQ7</accession>
<feature type="domain" description="DDH" evidence="1">
    <location>
        <begin position="13"/>
        <end position="163"/>
    </location>
</feature>
<dbReference type="Pfam" id="PF01368">
    <property type="entry name" value="DHH"/>
    <property type="match status" value="1"/>
</dbReference>
<reference evidence="3" key="1">
    <citation type="submission" date="2018-05" db="EMBL/GenBank/DDBJ databases">
        <authorList>
            <person name="Lanie J.A."/>
            <person name="Ng W.-L."/>
            <person name="Kazmierczak K.M."/>
            <person name="Andrzejewski T.M."/>
            <person name="Davidsen T.M."/>
            <person name="Wayne K.J."/>
            <person name="Tettelin H."/>
            <person name="Glass J.I."/>
            <person name="Rusch D."/>
            <person name="Podicherti R."/>
            <person name="Tsui H.-C.T."/>
            <person name="Winkler M.E."/>
        </authorList>
    </citation>
    <scope>NUCLEOTIDE SEQUENCE</scope>
</reference>
<evidence type="ECO:0000259" key="1">
    <source>
        <dbReference type="Pfam" id="PF01368"/>
    </source>
</evidence>
<dbReference type="EMBL" id="UINC01001387">
    <property type="protein sequence ID" value="SUZ79458.1"/>
    <property type="molecule type" value="Genomic_DNA"/>
</dbReference>
<dbReference type="GO" id="GO:0003676">
    <property type="term" value="F:nucleic acid binding"/>
    <property type="evidence" value="ECO:0007669"/>
    <property type="project" value="InterPro"/>
</dbReference>